<dbReference type="Proteomes" id="UP000051530">
    <property type="component" value="Unassembled WGS sequence"/>
</dbReference>
<feature type="domain" description="Integrase catalytic" evidence="2">
    <location>
        <begin position="1"/>
        <end position="76"/>
    </location>
</feature>
<dbReference type="OrthoDB" id="1935586at2759"/>
<proteinExistence type="predicted"/>
<evidence type="ECO:0000313" key="3">
    <source>
        <dbReference type="EMBL" id="KRH92555.1"/>
    </source>
</evidence>
<evidence type="ECO:0000256" key="1">
    <source>
        <dbReference type="SAM" id="MobiDB-lite"/>
    </source>
</evidence>
<evidence type="ECO:0000313" key="4">
    <source>
        <dbReference type="Proteomes" id="UP000051530"/>
    </source>
</evidence>
<organism evidence="3 4">
    <name type="scientific">Pseudoloma neurophilia</name>
    <dbReference type="NCBI Taxonomy" id="146866"/>
    <lineage>
        <taxon>Eukaryota</taxon>
        <taxon>Fungi</taxon>
        <taxon>Fungi incertae sedis</taxon>
        <taxon>Microsporidia</taxon>
        <taxon>Pseudoloma</taxon>
    </lineage>
</organism>
<dbReference type="InterPro" id="IPR050951">
    <property type="entry name" value="Retrovirus_Pol_polyprotein"/>
</dbReference>
<dbReference type="PANTHER" id="PTHR37984">
    <property type="entry name" value="PROTEIN CBG26694"/>
    <property type="match status" value="1"/>
</dbReference>
<dbReference type="PROSITE" id="PS50994">
    <property type="entry name" value="INTEGRASE"/>
    <property type="match status" value="1"/>
</dbReference>
<dbReference type="AlphaFoldDB" id="A0A0R0M2E3"/>
<dbReference type="GO" id="GO:0015074">
    <property type="term" value="P:DNA integration"/>
    <property type="evidence" value="ECO:0007669"/>
    <property type="project" value="InterPro"/>
</dbReference>
<dbReference type="Gene3D" id="3.30.420.10">
    <property type="entry name" value="Ribonuclease H-like superfamily/Ribonuclease H"/>
    <property type="match status" value="1"/>
</dbReference>
<feature type="non-terminal residue" evidence="3">
    <location>
        <position position="1"/>
    </location>
</feature>
<dbReference type="GO" id="GO:0005634">
    <property type="term" value="C:nucleus"/>
    <property type="evidence" value="ECO:0007669"/>
    <property type="project" value="UniProtKB-ARBA"/>
</dbReference>
<name>A0A0R0M2E3_9MICR</name>
<protein>
    <submittedName>
        <fullName evidence="3">Transposable element</fullName>
    </submittedName>
</protein>
<dbReference type="PANTHER" id="PTHR37984:SF5">
    <property type="entry name" value="PROTEIN NYNRIN-LIKE"/>
    <property type="match status" value="1"/>
</dbReference>
<sequence length="204" mass="23645">LIKRMNSRHTTTSSYHPQSNGTAERFNKTFITKLAKMLSGDLSKWSEMIEPARFAYNTTPISSLKASPFKILYGRDVYDFRMEEMVGKESCHNKTLEDIDRVRKELVKQAKERREKEIVSLKGGNPTDDLVRGQLVYRKRSPIDKASKLEPIWYEDPFWIIEVGLKGSYGIQSFDGRCFKVNRKDLRPLTEEEATGFNLEEKVV</sequence>
<keyword evidence="4" id="KW-1185">Reference proteome</keyword>
<evidence type="ECO:0000259" key="2">
    <source>
        <dbReference type="PROSITE" id="PS50994"/>
    </source>
</evidence>
<dbReference type="EMBL" id="LGUB01000836">
    <property type="protein sequence ID" value="KRH92555.1"/>
    <property type="molecule type" value="Genomic_DNA"/>
</dbReference>
<dbReference type="VEuPathDB" id="MicrosporidiaDB:M153_45770001459"/>
<dbReference type="GO" id="GO:0003676">
    <property type="term" value="F:nucleic acid binding"/>
    <property type="evidence" value="ECO:0007669"/>
    <property type="project" value="InterPro"/>
</dbReference>
<gene>
    <name evidence="3" type="ORF">M153_45770001459</name>
</gene>
<feature type="region of interest" description="Disordered" evidence="1">
    <location>
        <begin position="1"/>
        <end position="22"/>
    </location>
</feature>
<comment type="caution">
    <text evidence="3">The sequence shown here is derived from an EMBL/GenBank/DDBJ whole genome shotgun (WGS) entry which is preliminary data.</text>
</comment>
<accession>A0A0R0M2E3</accession>
<dbReference type="Pfam" id="PF13683">
    <property type="entry name" value="rve_3"/>
    <property type="match status" value="1"/>
</dbReference>
<dbReference type="InterPro" id="IPR012337">
    <property type="entry name" value="RNaseH-like_sf"/>
</dbReference>
<dbReference type="SUPFAM" id="SSF53098">
    <property type="entry name" value="Ribonuclease H-like"/>
    <property type="match status" value="1"/>
</dbReference>
<reference evidence="3 4" key="1">
    <citation type="submission" date="2015-07" db="EMBL/GenBank/DDBJ databases">
        <title>The genome of Pseudoloma neurophilia, a relevant intracellular parasite of the zebrafish.</title>
        <authorList>
            <person name="Ndikumana S."/>
            <person name="Pelin A."/>
            <person name="Sanders J."/>
            <person name="Corradi N."/>
        </authorList>
    </citation>
    <scope>NUCLEOTIDE SEQUENCE [LARGE SCALE GENOMIC DNA]</scope>
    <source>
        <strain evidence="3 4">MK1</strain>
    </source>
</reference>
<feature type="compositionally biased region" description="Polar residues" evidence="1">
    <location>
        <begin position="8"/>
        <end position="22"/>
    </location>
</feature>
<dbReference type="InterPro" id="IPR001584">
    <property type="entry name" value="Integrase_cat-core"/>
</dbReference>
<dbReference type="InterPro" id="IPR036397">
    <property type="entry name" value="RNaseH_sf"/>
</dbReference>